<dbReference type="AlphaFoldDB" id="A0A0M9A981"/>
<organism evidence="2 3">
    <name type="scientific">Melipona quadrifasciata</name>
    <dbReference type="NCBI Taxonomy" id="166423"/>
    <lineage>
        <taxon>Eukaryota</taxon>
        <taxon>Metazoa</taxon>
        <taxon>Ecdysozoa</taxon>
        <taxon>Arthropoda</taxon>
        <taxon>Hexapoda</taxon>
        <taxon>Insecta</taxon>
        <taxon>Pterygota</taxon>
        <taxon>Neoptera</taxon>
        <taxon>Endopterygota</taxon>
        <taxon>Hymenoptera</taxon>
        <taxon>Apocrita</taxon>
        <taxon>Aculeata</taxon>
        <taxon>Apoidea</taxon>
        <taxon>Anthophila</taxon>
        <taxon>Apidae</taxon>
        <taxon>Melipona</taxon>
    </lineage>
</organism>
<reference evidence="2 3" key="1">
    <citation type="submission" date="2015-07" db="EMBL/GenBank/DDBJ databases">
        <title>The genome of Melipona quadrifasciata.</title>
        <authorList>
            <person name="Pan H."/>
            <person name="Kapheim K."/>
        </authorList>
    </citation>
    <scope>NUCLEOTIDE SEQUENCE [LARGE SCALE GENOMIC DNA]</scope>
    <source>
        <strain evidence="2">0111107301</strain>
        <tissue evidence="2">Whole body</tissue>
    </source>
</reference>
<feature type="region of interest" description="Disordered" evidence="1">
    <location>
        <begin position="65"/>
        <end position="97"/>
    </location>
</feature>
<keyword evidence="3" id="KW-1185">Reference proteome</keyword>
<protein>
    <submittedName>
        <fullName evidence="2">Uncharacterized protein</fullName>
    </submittedName>
</protein>
<evidence type="ECO:0000313" key="3">
    <source>
        <dbReference type="Proteomes" id="UP000053105"/>
    </source>
</evidence>
<accession>A0A0M9A981</accession>
<dbReference type="EMBL" id="KQ435710">
    <property type="protein sequence ID" value="KOX79825.1"/>
    <property type="molecule type" value="Genomic_DNA"/>
</dbReference>
<gene>
    <name evidence="2" type="ORF">WN51_11436</name>
</gene>
<name>A0A0M9A981_9HYME</name>
<dbReference type="Proteomes" id="UP000053105">
    <property type="component" value="Unassembled WGS sequence"/>
</dbReference>
<evidence type="ECO:0000313" key="2">
    <source>
        <dbReference type="EMBL" id="KOX79825.1"/>
    </source>
</evidence>
<sequence>MYWQKLHLNLDAGATNKLLLANLTVELPTWSKWSAHNFFFMKIYGFDVQIRGAFPFARSPNMPSSIMVRLRRGRTPRDSKSTDKTGNEEENKDENENKYQRSIVQLLQIYSLAVFENWGTKDLRHARTKRSGMTNGNKK</sequence>
<proteinExistence type="predicted"/>
<evidence type="ECO:0000256" key="1">
    <source>
        <dbReference type="SAM" id="MobiDB-lite"/>
    </source>
</evidence>
<feature type="compositionally biased region" description="Basic and acidic residues" evidence="1">
    <location>
        <begin position="75"/>
        <end position="97"/>
    </location>
</feature>